<keyword evidence="2" id="KW-0472">Membrane</keyword>
<evidence type="ECO:0000256" key="2">
    <source>
        <dbReference type="SAM" id="Phobius"/>
    </source>
</evidence>
<dbReference type="Proteomes" id="UP000758603">
    <property type="component" value="Unassembled WGS sequence"/>
</dbReference>
<sequence>MAPYLALSANALAATILGLVIAYGIKFYRVVHVDGKVGPDTVTRCLFIGDNGECEAVDVEHCFWSSQIMMIALAVGGILVADFALWAYSLQKEYLDARVGNCPRTELLARLLGSEGARIEAEVEAEVEEEASGGSGTTSRRRERSSLPTTLLSALSCASALALFAPHKTTLKTLRPLTSYPATDYAMHFGEYMIPAQDINTALSEFLVESAAFTRDHAIQHIMSNGNESYNRGQSGGGRTYRIGDTSYEGPRTNGVGVNVASFNDYFLSSRGRRANLGSSPYFEHKFPVPQSGREAVAQNWMVAPDYKFDSLEARVYGTNIEVRCVYMTDEFLIQRTLGKFSGDREEVLGYVGRYDISSFNNRVDAKIVQTVDEKLKITPWTVEGLVGAPSSQFFFITDHNPDLRQSSDSATVLKCFYTGHELMTNIVARNGVLEIKDGKPRPGNIADRVRSKTMEAVMQALKNTNGTLSKAVADMRSAQVEEARRSGKTRDSDMARLMVQDVLGDLAQAYWSLVRQRVETSIGMQAFDGSPVGLTAYSHGRLHGTYTRLGGSGWGMIMPCLLLFLPIVALGRLLLLAIYGLTRPDSWQALPQYGEDDIDYVDTPPPVPPPKDDDDEPPPPYAVRLHDLQAEACQ</sequence>
<dbReference type="AlphaFoldDB" id="A0A9P8RNX5"/>
<dbReference type="GeneID" id="70136889"/>
<comment type="caution">
    <text evidence="3">The sequence shown here is derived from an EMBL/GenBank/DDBJ whole genome shotgun (WGS) entry which is preliminary data.</text>
</comment>
<name>A0A9P8RNX5_9PEZI</name>
<dbReference type="RefSeq" id="XP_045954182.1">
    <property type="nucleotide sequence ID" value="XM_046107998.1"/>
</dbReference>
<organism evidence="3 4">
    <name type="scientific">Truncatella angustata</name>
    <dbReference type="NCBI Taxonomy" id="152316"/>
    <lineage>
        <taxon>Eukaryota</taxon>
        <taxon>Fungi</taxon>
        <taxon>Dikarya</taxon>
        <taxon>Ascomycota</taxon>
        <taxon>Pezizomycotina</taxon>
        <taxon>Sordariomycetes</taxon>
        <taxon>Xylariomycetidae</taxon>
        <taxon>Amphisphaeriales</taxon>
        <taxon>Sporocadaceae</taxon>
        <taxon>Truncatella</taxon>
    </lineage>
</organism>
<keyword evidence="2" id="KW-1133">Transmembrane helix</keyword>
<keyword evidence="4" id="KW-1185">Reference proteome</keyword>
<dbReference type="OrthoDB" id="4767031at2759"/>
<feature type="transmembrane region" description="Helical" evidence="2">
    <location>
        <begin position="147"/>
        <end position="165"/>
    </location>
</feature>
<evidence type="ECO:0000313" key="4">
    <source>
        <dbReference type="Proteomes" id="UP000758603"/>
    </source>
</evidence>
<feature type="region of interest" description="Disordered" evidence="1">
    <location>
        <begin position="123"/>
        <end position="144"/>
    </location>
</feature>
<feature type="transmembrane region" description="Helical" evidence="2">
    <location>
        <begin position="557"/>
        <end position="582"/>
    </location>
</feature>
<protein>
    <submittedName>
        <fullName evidence="3">Uncharacterized protein</fullName>
    </submittedName>
</protein>
<accession>A0A9P8RNX5</accession>
<evidence type="ECO:0000256" key="1">
    <source>
        <dbReference type="SAM" id="MobiDB-lite"/>
    </source>
</evidence>
<feature type="region of interest" description="Disordered" evidence="1">
    <location>
        <begin position="595"/>
        <end position="623"/>
    </location>
</feature>
<evidence type="ECO:0000313" key="3">
    <source>
        <dbReference type="EMBL" id="KAH6647670.1"/>
    </source>
</evidence>
<feature type="transmembrane region" description="Helical" evidence="2">
    <location>
        <begin position="68"/>
        <end position="88"/>
    </location>
</feature>
<reference evidence="3" key="1">
    <citation type="journal article" date="2021" name="Nat. Commun.">
        <title>Genetic determinants of endophytism in the Arabidopsis root mycobiome.</title>
        <authorList>
            <person name="Mesny F."/>
            <person name="Miyauchi S."/>
            <person name="Thiergart T."/>
            <person name="Pickel B."/>
            <person name="Atanasova L."/>
            <person name="Karlsson M."/>
            <person name="Huettel B."/>
            <person name="Barry K.W."/>
            <person name="Haridas S."/>
            <person name="Chen C."/>
            <person name="Bauer D."/>
            <person name="Andreopoulos W."/>
            <person name="Pangilinan J."/>
            <person name="LaButti K."/>
            <person name="Riley R."/>
            <person name="Lipzen A."/>
            <person name="Clum A."/>
            <person name="Drula E."/>
            <person name="Henrissat B."/>
            <person name="Kohler A."/>
            <person name="Grigoriev I.V."/>
            <person name="Martin F.M."/>
            <person name="Hacquard S."/>
        </authorList>
    </citation>
    <scope>NUCLEOTIDE SEQUENCE</scope>
    <source>
        <strain evidence="3">MPI-SDFR-AT-0073</strain>
    </source>
</reference>
<dbReference type="EMBL" id="JAGPXC010000008">
    <property type="protein sequence ID" value="KAH6647670.1"/>
    <property type="molecule type" value="Genomic_DNA"/>
</dbReference>
<gene>
    <name evidence="3" type="ORF">BKA67DRAFT_662442</name>
</gene>
<proteinExistence type="predicted"/>
<keyword evidence="2" id="KW-0812">Transmembrane</keyword>